<dbReference type="RefSeq" id="WP_338006197.1">
    <property type="nucleotide sequence ID" value="NZ_JAOPKA010000027.1"/>
</dbReference>
<reference evidence="2" key="1">
    <citation type="submission" date="2022-09" db="EMBL/GenBank/DDBJ databases">
        <title>Enrichment on poylsaccharides allowed isolation of novel metabolic and taxonomic groups of Haloarchaea.</title>
        <authorList>
            <person name="Sorokin D.Y."/>
            <person name="Elcheninov A.G."/>
            <person name="Khizhniak T.V."/>
            <person name="Kolganova T.V."/>
            <person name="Kublanov I.V."/>
        </authorList>
    </citation>
    <scope>NUCLEOTIDE SEQUENCE</scope>
    <source>
        <strain evidence="2">AArc-xg1-1</strain>
    </source>
</reference>
<comment type="caution">
    <text evidence="2">The sequence shown here is derived from an EMBL/GenBank/DDBJ whole genome shotgun (WGS) entry which is preliminary data.</text>
</comment>
<proteinExistence type="predicted"/>
<dbReference type="InterPro" id="IPR038128">
    <property type="entry name" value="Gamma_PGA_hydro_sf"/>
</dbReference>
<evidence type="ECO:0000313" key="2">
    <source>
        <dbReference type="EMBL" id="MCU4744392.1"/>
    </source>
</evidence>
<feature type="region of interest" description="Disordered" evidence="1">
    <location>
        <begin position="79"/>
        <end position="101"/>
    </location>
</feature>
<evidence type="ECO:0000256" key="1">
    <source>
        <dbReference type="SAM" id="MobiDB-lite"/>
    </source>
</evidence>
<dbReference type="AlphaFoldDB" id="A0AAP2Z3Q1"/>
<dbReference type="Gene3D" id="3.40.630.100">
    <property type="entry name" value="Poly-gamma-glutamate hydrolase, zinc-binding motif"/>
    <property type="match status" value="1"/>
</dbReference>
<dbReference type="Proteomes" id="UP001321018">
    <property type="component" value="Unassembled WGS sequence"/>
</dbReference>
<evidence type="ECO:0000313" key="3">
    <source>
        <dbReference type="Proteomes" id="UP001321018"/>
    </source>
</evidence>
<feature type="compositionally biased region" description="Polar residues" evidence="1">
    <location>
        <begin position="82"/>
        <end position="91"/>
    </location>
</feature>
<protein>
    <submittedName>
        <fullName evidence="2">Uncharacterized protein</fullName>
    </submittedName>
</protein>
<organism evidence="2 3">
    <name type="scientific">Natronoglomus mannanivorans</name>
    <dbReference type="NCBI Taxonomy" id="2979990"/>
    <lineage>
        <taxon>Archaea</taxon>
        <taxon>Methanobacteriati</taxon>
        <taxon>Methanobacteriota</taxon>
        <taxon>Stenosarchaea group</taxon>
        <taxon>Halobacteria</taxon>
        <taxon>Halobacteriales</taxon>
        <taxon>Natrialbaceae</taxon>
        <taxon>Natronoglomus</taxon>
    </lineage>
</organism>
<name>A0AAP2Z3Q1_9EURY</name>
<sequence length="291" mass="32250">MQSATFHVARDPALEIENKYKDRCSLSRELASELDVDRQDHVRLDTGPYSTYYRIETLHDDPSRPIVVHEEHVHRFGAEPGSTVNVSTTIPRESPSEARERGGLAETLIDDGTQDRVLVTAPHGGAVERGTDVIAEYTYELLREAGIPVSLWMLRGYNPPDGSEVTAHRRWHVGKPIDARSGYPGLRSIVDRGFDVVIGFHRSGFDEIEVGGRIDAATRAAVADRLRTFTDKPVRSDLDSLRLPGTHPRVSVNYLSEGGDNGLHIECTPGTCTNYRRETARAVAEALDGRL</sequence>
<accession>A0AAP2Z3Q1</accession>
<dbReference type="EMBL" id="JAOPKA010000027">
    <property type="protein sequence ID" value="MCU4744392.1"/>
    <property type="molecule type" value="Genomic_DNA"/>
</dbReference>
<gene>
    <name evidence="2" type="ORF">OB960_23755</name>
</gene>